<evidence type="ECO:0000313" key="2">
    <source>
        <dbReference type="EMBL" id="VUD40166.1"/>
    </source>
</evidence>
<dbReference type="GeneID" id="55806584"/>
<keyword evidence="3" id="KW-1185">Reference proteome</keyword>
<proteinExistence type="predicted"/>
<keyword evidence="1" id="KW-1133">Transmembrane helix</keyword>
<dbReference type="EMBL" id="LR595891">
    <property type="protein sequence ID" value="VUD40166.1"/>
    <property type="molecule type" value="Genomic_DNA"/>
</dbReference>
<accession>A0A653FSL2</accession>
<dbReference type="Proteomes" id="UP000422671">
    <property type="component" value="Chromosome"/>
</dbReference>
<reference evidence="2" key="1">
    <citation type="submission" date="2020-02" db="EMBL/GenBank/DDBJ databases">
        <authorList>
            <person name="Petit M.-A."/>
            <person name="Lossouarn J."/>
        </authorList>
    </citation>
    <scope>NUCLEOTIDE SEQUENCE</scope>
</reference>
<name>A0A653FSL2_9CAUD</name>
<organism evidence="2">
    <name type="scientific">Xuanwuvirus P884B11</name>
    <dbReference type="NCBI Taxonomy" id="2844224"/>
    <lineage>
        <taxon>Viruses</taxon>
        <taxon>Duplodnaviria</taxon>
        <taxon>Heunggongvirae</taxon>
        <taxon>Uroviricota</taxon>
        <taxon>Caudoviricetes</taxon>
        <taxon>Peduoviridae</taxon>
        <taxon>Xuanwuvirus</taxon>
    </lineage>
</organism>
<protein>
    <submittedName>
        <fullName evidence="2">Uncharacterized protein</fullName>
    </submittedName>
</protein>
<keyword evidence="1" id="KW-0812">Transmembrane</keyword>
<keyword evidence="1" id="KW-0472">Membrane</keyword>
<sequence length="173" mass="19663">MLQPSHVNVLKQLVGAEVGLICVRRAVETDHDAVKRHLPGNLCADAGLKIRVCRPGIKLRIRNKRVVVHLFALVFAVFQINHVIRVTAFCAVITGIRARNRPGGVQEDFFAFLVGHTEHVNFFCKFSALLYCVFKTLLHRGFHGKSRYQCRYRDVVKRRLLRHIATQLVAGNI</sequence>
<feature type="transmembrane region" description="Helical" evidence="1">
    <location>
        <begin position="66"/>
        <end position="84"/>
    </location>
</feature>
<evidence type="ECO:0000256" key="1">
    <source>
        <dbReference type="SAM" id="Phobius"/>
    </source>
</evidence>
<evidence type="ECO:0000313" key="3">
    <source>
        <dbReference type="Proteomes" id="UP000422671"/>
    </source>
</evidence>
<dbReference type="KEGG" id="vg:55806584"/>
<dbReference type="RefSeq" id="YP_009877394.1">
    <property type="nucleotide sequence ID" value="NC_049391.1"/>
</dbReference>